<evidence type="ECO:0000256" key="1">
    <source>
        <dbReference type="ARBA" id="ARBA00000798"/>
    </source>
</evidence>
<keyword evidence="4" id="KW-0443">Lipid metabolism</keyword>
<feature type="compositionally biased region" description="Pro residues" evidence="5">
    <location>
        <begin position="1079"/>
        <end position="1091"/>
    </location>
</feature>
<dbReference type="EMBL" id="AP023081">
    <property type="protein sequence ID" value="BCD85405.1"/>
    <property type="molecule type" value="Genomic_DNA"/>
</dbReference>
<protein>
    <submittedName>
        <fullName evidence="7">Phospholipase D</fullName>
    </submittedName>
</protein>
<proteinExistence type="predicted"/>
<dbReference type="RefSeq" id="WP_265170071.1">
    <property type="nucleotide sequence ID" value="NZ_AP023081.1"/>
</dbReference>
<evidence type="ECO:0000256" key="5">
    <source>
        <dbReference type="SAM" id="MobiDB-lite"/>
    </source>
</evidence>
<evidence type="ECO:0000313" key="7">
    <source>
        <dbReference type="EMBL" id="BCD85405.1"/>
    </source>
</evidence>
<feature type="region of interest" description="Disordered" evidence="5">
    <location>
        <begin position="1068"/>
        <end position="1091"/>
    </location>
</feature>
<dbReference type="SMART" id="SM00155">
    <property type="entry name" value="PLDc"/>
    <property type="match status" value="2"/>
</dbReference>
<dbReference type="CDD" id="cd09104">
    <property type="entry name" value="PLDc_vPLD1_2_like_1"/>
    <property type="match status" value="1"/>
</dbReference>
<organism evidence="7 8">
    <name type="scientific">Pseudomonas solani</name>
    <dbReference type="NCBI Taxonomy" id="2731552"/>
    <lineage>
        <taxon>Bacteria</taxon>
        <taxon>Pseudomonadati</taxon>
        <taxon>Pseudomonadota</taxon>
        <taxon>Gammaproteobacteria</taxon>
        <taxon>Pseudomonadales</taxon>
        <taxon>Pseudomonadaceae</taxon>
        <taxon>Pseudomonas</taxon>
    </lineage>
</organism>
<feature type="domain" description="PLD phosphodiesterase" evidence="6">
    <location>
        <begin position="160"/>
        <end position="187"/>
    </location>
</feature>
<dbReference type="SUPFAM" id="SSF56024">
    <property type="entry name" value="Phospholipase D/nuclease"/>
    <property type="match status" value="2"/>
</dbReference>
<evidence type="ECO:0000313" key="8">
    <source>
        <dbReference type="Proteomes" id="UP001064896"/>
    </source>
</evidence>
<keyword evidence="8" id="KW-1185">Reference proteome</keyword>
<dbReference type="CDD" id="cd09141">
    <property type="entry name" value="PLDc_vPLD1_2_yPLD_like_2"/>
    <property type="match status" value="1"/>
</dbReference>
<dbReference type="Gene3D" id="3.30.870.10">
    <property type="entry name" value="Endonuclease Chain A"/>
    <property type="match status" value="3"/>
</dbReference>
<reference evidence="7" key="1">
    <citation type="submission" date="2020-05" db="EMBL/GenBank/DDBJ databases">
        <title>Complete genome sequence of Pseudomonas sp. Sm006.</title>
        <authorList>
            <person name="Takeuchi K."/>
            <person name="Someya N."/>
        </authorList>
    </citation>
    <scope>NUCLEOTIDE SEQUENCE</scope>
    <source>
        <strain evidence="7">Sm006</strain>
    </source>
</reference>
<name>A0ABN6BS54_9PSED</name>
<keyword evidence="2" id="KW-0677">Repeat</keyword>
<dbReference type="PANTHER" id="PTHR18896">
    <property type="entry name" value="PHOSPHOLIPASE D"/>
    <property type="match status" value="1"/>
</dbReference>
<dbReference type="Proteomes" id="UP001064896">
    <property type="component" value="Chromosome"/>
</dbReference>
<evidence type="ECO:0000256" key="2">
    <source>
        <dbReference type="ARBA" id="ARBA00022737"/>
    </source>
</evidence>
<dbReference type="InterPro" id="IPR001736">
    <property type="entry name" value="PLipase_D/transphosphatidylase"/>
</dbReference>
<feature type="domain" description="PLD phosphodiesterase" evidence="6">
    <location>
        <begin position="846"/>
        <end position="873"/>
    </location>
</feature>
<evidence type="ECO:0000256" key="4">
    <source>
        <dbReference type="ARBA" id="ARBA00023098"/>
    </source>
</evidence>
<evidence type="ECO:0000256" key="3">
    <source>
        <dbReference type="ARBA" id="ARBA00022801"/>
    </source>
</evidence>
<dbReference type="Pfam" id="PF00614">
    <property type="entry name" value="PLDc"/>
    <property type="match status" value="2"/>
</dbReference>
<accession>A0ABN6BS54</accession>
<sequence length="1091" mass="121113">MERQPYNGIREKELNQINTQDGRAYVAYSAPDFFISQSAFAPRRSGNQVRFFTTGQDYYRDLAEAIDGAAQCIFITGWQINYDVVLDGTRSLWQCLRQALVRAPGLQVYVMPWLSPSGSLGTYDFETLLAMLHLNAGLSGAPRAFCTPAVQQSDMKGLGVAFSHHQKSVVIDNRIGYVGGIDLAYGRRDDNDFSLDASARLGNDAYNPGLPKLGWMPMHKHVSSRGLIMATLFDLSRPTVSVRAQPYLGRFRRPPLPLALLSLSSRATTLNGTARVADFFSSPMLAPFDYLRRASNSLDEKLGELGGSIADAELRVRINLIRAVANLIASHLDTEVMAPALKAELREWIDTLRINTHNLGASLHYRSLLLIERWMSETELGQVFALIGGKSINDVPERFMKPASELAIGAFWLLHGLLQGAVSELKQPYAFLDTKPQPLASPDYATLAADQPRMPWQDVHSRIEGPSVFDLSRNFIDRWNSQQAYLNDSPAMQNSVIGHKACKAVAAVMTWLNDLAEYIGVATQLPPNVLCEIIPPKPKCRWINAGLVPQAPAPMRGGASVQVLRSASARLTEQETRGRQLAGVRHGLPPGLAEQGVQDNCLRAMLQAISSAQQFLYIENQFFQSAFGEEGELGDDQVDAFSGPMATLREPRSLRRDLVERVRLDKALAQKDIWQLDWVELDRIAREPGKEAKVFIEGLQRMLANNGQGWASRRLGPPQASLLNPVGEALAARIGRAIDEGRPFHVYLVLPVHPEGTLDTLNILHQIHLTQQSLLFGEHSLVRTIQRRMALKALLERKIERQEALDAIERQNSAGEPFYAQQDWRRYLTLLNLRTWAELDGRVVTEQIYVHSKLLIADDRVAILGSANINDRSLLGGRDSELAVIVRDSNPRTVALDGEKPQVVSQAIHQLRVDLWTKHFGLAQSRLGPVQPASILTSVLDKPAAQSTWEAIQQVAQANTEAYELAFDFIPQSTSPVQTQLTPDLSPKHKNGFPCSVWPTWAYRDAVRRDRGGSQLQLLPHEQAFWRSDTLQDVRTFAPPKGIEGFITALPTNWTRGERNHSGLHFSAIAHNGSGPAPRLNPTPTPPKAAT</sequence>
<dbReference type="InterPro" id="IPR015679">
    <property type="entry name" value="PLipase_D_fam"/>
</dbReference>
<comment type="catalytic activity">
    <reaction evidence="1">
        <text>a 1,2-diacyl-sn-glycero-3-phosphocholine + H2O = a 1,2-diacyl-sn-glycero-3-phosphate + choline + H(+)</text>
        <dbReference type="Rhea" id="RHEA:14445"/>
        <dbReference type="ChEBI" id="CHEBI:15354"/>
        <dbReference type="ChEBI" id="CHEBI:15377"/>
        <dbReference type="ChEBI" id="CHEBI:15378"/>
        <dbReference type="ChEBI" id="CHEBI:57643"/>
        <dbReference type="ChEBI" id="CHEBI:58608"/>
        <dbReference type="EC" id="3.1.4.4"/>
    </reaction>
</comment>
<keyword evidence="3" id="KW-0378">Hydrolase</keyword>
<evidence type="ECO:0000259" key="6">
    <source>
        <dbReference type="PROSITE" id="PS50035"/>
    </source>
</evidence>
<dbReference type="PANTHER" id="PTHR18896:SF76">
    <property type="entry name" value="PHOSPHOLIPASE"/>
    <property type="match status" value="1"/>
</dbReference>
<gene>
    <name evidence="7" type="primary">pldA</name>
    <name evidence="7" type="ORF">PSm6_18120</name>
</gene>
<dbReference type="PROSITE" id="PS50035">
    <property type="entry name" value="PLD"/>
    <property type="match status" value="2"/>
</dbReference>